<dbReference type="PANTHER" id="PTHR44196:SF1">
    <property type="entry name" value="DEHYDROGENASE_REDUCTASE SDR FAMILY MEMBER 7B"/>
    <property type="match status" value="1"/>
</dbReference>
<reference evidence="4 5" key="1">
    <citation type="submission" date="2016-10" db="EMBL/GenBank/DDBJ databases">
        <authorList>
            <person name="de Groot N.N."/>
        </authorList>
    </citation>
    <scope>NUCLEOTIDE SEQUENCE [LARGE SCALE GENOMIC DNA]</scope>
    <source>
        <strain evidence="4 5">CGMCC 1.11030</strain>
    </source>
</reference>
<keyword evidence="2" id="KW-0560">Oxidoreductase</keyword>
<dbReference type="Proteomes" id="UP000199377">
    <property type="component" value="Unassembled WGS sequence"/>
</dbReference>
<dbReference type="GO" id="GO:0016491">
    <property type="term" value="F:oxidoreductase activity"/>
    <property type="evidence" value="ECO:0007669"/>
    <property type="project" value="UniProtKB-KW"/>
</dbReference>
<name>A0A1I3IU12_9RHOB</name>
<evidence type="ECO:0000259" key="3">
    <source>
        <dbReference type="SMART" id="SM00822"/>
    </source>
</evidence>
<dbReference type="STRING" id="1114924.SAMN05216258_107218"/>
<feature type="domain" description="Ketoreductase" evidence="3">
    <location>
        <begin position="6"/>
        <end position="195"/>
    </location>
</feature>
<dbReference type="Pfam" id="PF00106">
    <property type="entry name" value="adh_short"/>
    <property type="match status" value="1"/>
</dbReference>
<accession>A0A1I3IU12</accession>
<organism evidence="4 5">
    <name type="scientific">Albimonas pacifica</name>
    <dbReference type="NCBI Taxonomy" id="1114924"/>
    <lineage>
        <taxon>Bacteria</taxon>
        <taxon>Pseudomonadati</taxon>
        <taxon>Pseudomonadota</taxon>
        <taxon>Alphaproteobacteria</taxon>
        <taxon>Rhodobacterales</taxon>
        <taxon>Paracoccaceae</taxon>
        <taxon>Albimonas</taxon>
    </lineage>
</organism>
<dbReference type="RefSeq" id="WP_092861266.1">
    <property type="nucleotide sequence ID" value="NZ_FOQH01000007.1"/>
</dbReference>
<protein>
    <submittedName>
        <fullName evidence="4">NADP-dependent 3-hydroxy acid dehydrogenase YdfG</fullName>
    </submittedName>
</protein>
<dbReference type="OrthoDB" id="4690547at2"/>
<dbReference type="InterPro" id="IPR002347">
    <property type="entry name" value="SDR_fam"/>
</dbReference>
<evidence type="ECO:0000256" key="2">
    <source>
        <dbReference type="ARBA" id="ARBA00023002"/>
    </source>
</evidence>
<dbReference type="InterPro" id="IPR057326">
    <property type="entry name" value="KR_dom"/>
</dbReference>
<dbReference type="CDD" id="cd05233">
    <property type="entry name" value="SDR_c"/>
    <property type="match status" value="1"/>
</dbReference>
<dbReference type="Gene3D" id="3.40.50.720">
    <property type="entry name" value="NAD(P)-binding Rossmann-like Domain"/>
    <property type="match status" value="1"/>
</dbReference>
<dbReference type="PANTHER" id="PTHR44196">
    <property type="entry name" value="DEHYDROGENASE/REDUCTASE SDR FAMILY MEMBER 7B"/>
    <property type="match status" value="1"/>
</dbReference>
<keyword evidence="5" id="KW-1185">Reference proteome</keyword>
<dbReference type="SMART" id="SM00822">
    <property type="entry name" value="PKS_KR"/>
    <property type="match status" value="1"/>
</dbReference>
<evidence type="ECO:0000256" key="1">
    <source>
        <dbReference type="ARBA" id="ARBA00006484"/>
    </source>
</evidence>
<dbReference type="PROSITE" id="PS51257">
    <property type="entry name" value="PROKAR_LIPOPROTEIN"/>
    <property type="match status" value="1"/>
</dbReference>
<dbReference type="InterPro" id="IPR036291">
    <property type="entry name" value="NAD(P)-bd_dom_sf"/>
</dbReference>
<evidence type="ECO:0000313" key="5">
    <source>
        <dbReference type="Proteomes" id="UP000199377"/>
    </source>
</evidence>
<proteinExistence type="inferred from homology"/>
<dbReference type="GO" id="GO:0016020">
    <property type="term" value="C:membrane"/>
    <property type="evidence" value="ECO:0007669"/>
    <property type="project" value="TreeGrafter"/>
</dbReference>
<dbReference type="EMBL" id="FOQH01000007">
    <property type="protein sequence ID" value="SFI51330.1"/>
    <property type="molecule type" value="Genomic_DNA"/>
</dbReference>
<dbReference type="AlphaFoldDB" id="A0A1I3IU12"/>
<comment type="similarity">
    <text evidence="1">Belongs to the short-chain dehydrogenases/reductases (SDR) family.</text>
</comment>
<gene>
    <name evidence="4" type="ORF">SAMN05216258_107218</name>
</gene>
<evidence type="ECO:0000313" key="4">
    <source>
        <dbReference type="EMBL" id="SFI51330.1"/>
    </source>
</evidence>
<sequence>MELGGRVIWITGAASGIGAACAESLAGAGARLALSDRDAPALEARAAALRAQGAEALALPLDVTDPAACVAAVAQAQARLGPVEGLAAAAGINIRRRALAELDPLEAAQVMAVNANGVINAALAVLPGMRSRGGGALAVICSWAGRHVQPFTGAAYNASKQAVSAFCHTLNMEEGANGIRACAILPGEVSTPLLAAKDDAPTPGMRSRMLQPQDVARAVRFALESPAHVCMNEILISPTWNRLYVPPGRQAARAEADRAAGLG</sequence>
<dbReference type="PRINTS" id="PR00081">
    <property type="entry name" value="GDHRDH"/>
</dbReference>
<dbReference type="SUPFAM" id="SSF51735">
    <property type="entry name" value="NAD(P)-binding Rossmann-fold domains"/>
    <property type="match status" value="1"/>
</dbReference>